<protein>
    <recommendedName>
        <fullName evidence="3">Response regulatory domain-containing protein</fullName>
    </recommendedName>
</protein>
<evidence type="ECO:0000313" key="2">
    <source>
        <dbReference type="Proteomes" id="UP001595792"/>
    </source>
</evidence>
<organism evidence="1 2">
    <name type="scientific">Pedobacter jamesrossensis</name>
    <dbReference type="NCBI Taxonomy" id="1908238"/>
    <lineage>
        <taxon>Bacteria</taxon>
        <taxon>Pseudomonadati</taxon>
        <taxon>Bacteroidota</taxon>
        <taxon>Sphingobacteriia</taxon>
        <taxon>Sphingobacteriales</taxon>
        <taxon>Sphingobacteriaceae</taxon>
        <taxon>Pedobacter</taxon>
    </lineage>
</organism>
<evidence type="ECO:0008006" key="3">
    <source>
        <dbReference type="Google" id="ProtNLM"/>
    </source>
</evidence>
<reference evidence="2" key="1">
    <citation type="journal article" date="2019" name="Int. J. Syst. Evol. Microbiol.">
        <title>The Global Catalogue of Microorganisms (GCM) 10K type strain sequencing project: providing services to taxonomists for standard genome sequencing and annotation.</title>
        <authorList>
            <consortium name="The Broad Institute Genomics Platform"/>
            <consortium name="The Broad Institute Genome Sequencing Center for Infectious Disease"/>
            <person name="Wu L."/>
            <person name="Ma J."/>
        </authorList>
    </citation>
    <scope>NUCLEOTIDE SEQUENCE [LARGE SCALE GENOMIC DNA]</scope>
    <source>
        <strain evidence="2">CCM 8689</strain>
    </source>
</reference>
<keyword evidence="2" id="KW-1185">Reference proteome</keyword>
<dbReference type="EMBL" id="JBHSBY010000053">
    <property type="protein sequence ID" value="MFC4196825.1"/>
    <property type="molecule type" value="Genomic_DNA"/>
</dbReference>
<dbReference type="Proteomes" id="UP001595792">
    <property type="component" value="Unassembled WGS sequence"/>
</dbReference>
<accession>A0ABV8NLX7</accession>
<gene>
    <name evidence="1" type="ORF">ACFOUY_08960</name>
</gene>
<evidence type="ECO:0000313" key="1">
    <source>
        <dbReference type="EMBL" id="MFC4196825.1"/>
    </source>
</evidence>
<dbReference type="RefSeq" id="WP_378960165.1">
    <property type="nucleotide sequence ID" value="NZ_JBHSBY010000053.1"/>
</dbReference>
<name>A0ABV8NLX7_9SPHI</name>
<proteinExistence type="predicted"/>
<sequence length="54" mass="6196">MLTSSNNQSDVVKARLYKNVKAYLTKPFKTKDFANLKANTELAIFFDNNLINEI</sequence>
<comment type="caution">
    <text evidence="1">The sequence shown here is derived from an EMBL/GenBank/DDBJ whole genome shotgun (WGS) entry which is preliminary data.</text>
</comment>